<evidence type="ECO:0000313" key="9">
    <source>
        <dbReference type="EMBL" id="MBO1900525.1"/>
    </source>
</evidence>
<keyword evidence="5 7" id="KW-1133">Transmembrane helix</keyword>
<feature type="transmembrane region" description="Helical" evidence="7">
    <location>
        <begin position="30"/>
        <end position="52"/>
    </location>
</feature>
<dbReference type="CDD" id="cd06261">
    <property type="entry name" value="TM_PBP2"/>
    <property type="match status" value="1"/>
</dbReference>
<comment type="similarity">
    <text evidence="7">Belongs to the binding-protein-dependent transport system permease family.</text>
</comment>
<proteinExistence type="inferred from homology"/>
<dbReference type="InterPro" id="IPR035906">
    <property type="entry name" value="MetI-like_sf"/>
</dbReference>
<dbReference type="InterPro" id="IPR000515">
    <property type="entry name" value="MetI-like"/>
</dbReference>
<feature type="transmembrane region" description="Helical" evidence="7">
    <location>
        <begin position="198"/>
        <end position="217"/>
    </location>
</feature>
<evidence type="ECO:0000256" key="4">
    <source>
        <dbReference type="ARBA" id="ARBA00022692"/>
    </source>
</evidence>
<evidence type="ECO:0000256" key="3">
    <source>
        <dbReference type="ARBA" id="ARBA00022475"/>
    </source>
</evidence>
<dbReference type="Gene3D" id="1.10.3720.10">
    <property type="entry name" value="MetI-like"/>
    <property type="match status" value="1"/>
</dbReference>
<keyword evidence="6 7" id="KW-0472">Membrane</keyword>
<dbReference type="GO" id="GO:0005886">
    <property type="term" value="C:plasma membrane"/>
    <property type="evidence" value="ECO:0007669"/>
    <property type="project" value="UniProtKB-SubCell"/>
</dbReference>
<feature type="transmembrane region" description="Helical" evidence="7">
    <location>
        <begin position="297"/>
        <end position="320"/>
    </location>
</feature>
<dbReference type="EMBL" id="JAGDYM010000002">
    <property type="protein sequence ID" value="MBO1900525.1"/>
    <property type="molecule type" value="Genomic_DNA"/>
</dbReference>
<reference evidence="9" key="1">
    <citation type="submission" date="2021-03" db="EMBL/GenBank/DDBJ databases">
        <title>Leucobacter chromiisoli sp. nov., isolated from chromium-containing soil of chemical plant.</title>
        <authorList>
            <person name="Xu Z."/>
        </authorList>
    </citation>
    <scope>NUCLEOTIDE SEQUENCE</scope>
    <source>
        <strain evidence="9">S27</strain>
    </source>
</reference>
<accession>A0A939MI98</accession>
<feature type="transmembrane region" description="Helical" evidence="7">
    <location>
        <begin position="115"/>
        <end position="143"/>
    </location>
</feature>
<keyword evidence="2 7" id="KW-0813">Transport</keyword>
<evidence type="ECO:0000313" key="10">
    <source>
        <dbReference type="Proteomes" id="UP000664382"/>
    </source>
</evidence>
<dbReference type="Pfam" id="PF00528">
    <property type="entry name" value="BPD_transp_1"/>
    <property type="match status" value="1"/>
</dbReference>
<dbReference type="PROSITE" id="PS50928">
    <property type="entry name" value="ABC_TM1"/>
    <property type="match status" value="1"/>
</dbReference>
<evidence type="ECO:0000256" key="7">
    <source>
        <dbReference type="RuleBase" id="RU363032"/>
    </source>
</evidence>
<evidence type="ECO:0000256" key="5">
    <source>
        <dbReference type="ARBA" id="ARBA00022989"/>
    </source>
</evidence>
<evidence type="ECO:0000256" key="6">
    <source>
        <dbReference type="ARBA" id="ARBA00023136"/>
    </source>
</evidence>
<evidence type="ECO:0000256" key="2">
    <source>
        <dbReference type="ARBA" id="ARBA00022448"/>
    </source>
</evidence>
<dbReference type="AlphaFoldDB" id="A0A939MI98"/>
<dbReference type="PANTHER" id="PTHR43163:SF6">
    <property type="entry name" value="DIPEPTIDE TRANSPORT SYSTEM PERMEASE PROTEIN DPPB-RELATED"/>
    <property type="match status" value="1"/>
</dbReference>
<dbReference type="SUPFAM" id="SSF161098">
    <property type="entry name" value="MetI-like"/>
    <property type="match status" value="1"/>
</dbReference>
<protein>
    <submittedName>
        <fullName evidence="9">ABC transporter permease</fullName>
    </submittedName>
</protein>
<evidence type="ECO:0000256" key="1">
    <source>
        <dbReference type="ARBA" id="ARBA00004651"/>
    </source>
</evidence>
<dbReference type="PANTHER" id="PTHR43163">
    <property type="entry name" value="DIPEPTIDE TRANSPORT SYSTEM PERMEASE PROTEIN DPPB-RELATED"/>
    <property type="match status" value="1"/>
</dbReference>
<keyword evidence="3" id="KW-1003">Cell membrane</keyword>
<organism evidence="9 10">
    <name type="scientific">Leucobacter weissii</name>
    <dbReference type="NCBI Taxonomy" id="1983706"/>
    <lineage>
        <taxon>Bacteria</taxon>
        <taxon>Bacillati</taxon>
        <taxon>Actinomycetota</taxon>
        <taxon>Actinomycetes</taxon>
        <taxon>Micrococcales</taxon>
        <taxon>Microbacteriaceae</taxon>
        <taxon>Leucobacter</taxon>
    </lineage>
</organism>
<sequence>MRPLRTGVGSPTLRRGWGAPGFRGAGALRLAGRLLFVAWAAFTLTFFLMRLLPGDAATARLTASNLLTDEQVAELRHQYGLDEPLVVQYLTQLLRLITLQWGRSWSTGADVAETVFAALGSTATLAAAALLLISAACLLLGYYVTTTRHRFGRRLASAISILGVSMPTFWVGIILIQIFSFQLGWFPALGDDGAHSLVLPAIAIAMFGTGAMSRVLIRSLSAEWQRDYASGARLRGLSNRQVFFGFVLRGAAAPFVTQLGIAAATLISGAIETEVVFSRPGIGRLLQTSIMTNDLPYIQVITVLVAVAFVLVISATDLVVARLQPRGERTGAAR</sequence>
<evidence type="ECO:0000259" key="8">
    <source>
        <dbReference type="PROSITE" id="PS50928"/>
    </source>
</evidence>
<keyword evidence="4 7" id="KW-0812">Transmembrane</keyword>
<keyword evidence="10" id="KW-1185">Reference proteome</keyword>
<dbReference type="Proteomes" id="UP000664382">
    <property type="component" value="Unassembled WGS sequence"/>
</dbReference>
<dbReference type="Pfam" id="PF19300">
    <property type="entry name" value="BPD_transp_1_N"/>
    <property type="match status" value="1"/>
</dbReference>
<name>A0A939MI98_9MICO</name>
<dbReference type="InterPro" id="IPR045621">
    <property type="entry name" value="BPD_transp_1_N"/>
</dbReference>
<comment type="subcellular location">
    <subcellularLocation>
        <location evidence="1 7">Cell membrane</location>
        <topology evidence="1 7">Multi-pass membrane protein</topology>
    </subcellularLocation>
</comment>
<feature type="transmembrane region" description="Helical" evidence="7">
    <location>
        <begin position="242"/>
        <end position="271"/>
    </location>
</feature>
<dbReference type="RefSeq" id="WP_208095162.1">
    <property type="nucleotide sequence ID" value="NZ_JAGDYM010000002.1"/>
</dbReference>
<comment type="caution">
    <text evidence="9">The sequence shown here is derived from an EMBL/GenBank/DDBJ whole genome shotgun (WGS) entry which is preliminary data.</text>
</comment>
<feature type="domain" description="ABC transmembrane type-1" evidence="8">
    <location>
        <begin position="119"/>
        <end position="322"/>
    </location>
</feature>
<feature type="transmembrane region" description="Helical" evidence="7">
    <location>
        <begin position="155"/>
        <end position="178"/>
    </location>
</feature>
<gene>
    <name evidence="9" type="ORF">J4H92_01015</name>
</gene>
<dbReference type="GO" id="GO:0055085">
    <property type="term" value="P:transmembrane transport"/>
    <property type="evidence" value="ECO:0007669"/>
    <property type="project" value="InterPro"/>
</dbReference>